<evidence type="ECO:0000256" key="1">
    <source>
        <dbReference type="ARBA" id="ARBA00004609"/>
    </source>
</evidence>
<feature type="chain" id="PRO_5018241716" description="Copper acquisition factor BIM1-like domain-containing protein" evidence="9">
    <location>
        <begin position="19"/>
        <end position="284"/>
    </location>
</feature>
<keyword evidence="7" id="KW-0449">Lipoprotein</keyword>
<dbReference type="InterPro" id="IPR046936">
    <property type="entry name" value="BIM1-like"/>
</dbReference>
<feature type="domain" description="Copper acquisition factor BIM1-like" evidence="10">
    <location>
        <begin position="18"/>
        <end position="192"/>
    </location>
</feature>
<evidence type="ECO:0000313" key="11">
    <source>
        <dbReference type="EMBL" id="RPA76842.1"/>
    </source>
</evidence>
<keyword evidence="2" id="KW-1003">Cell membrane</keyword>
<sequence>MRLFTLLLAPTLASTASAGLTLLHPPSRGTYVPNRNITDLDILENPCGPYPISKHRTPFSLKGGSPISFTTSFPISTVSVGIGLMAPRGDIIKKWTAGVPYFFVYGEGEFCWDPLWGYATTESWKEMMKRESKNGTMATILVTVGERDAYSGQGDLSLYKYYDRIEYACADVVFVDEEPDLDAGVECRNGTGVTASNPVTLAFGWDWQSEEPMDNRQKVEAEWQKQYNSTGEYGKKTESGDADEDKSGGEVKEKSDGEDSGASMFAVSTGLAALSSLFITWVAS</sequence>
<evidence type="ECO:0000256" key="8">
    <source>
        <dbReference type="SAM" id="MobiDB-lite"/>
    </source>
</evidence>
<evidence type="ECO:0000256" key="3">
    <source>
        <dbReference type="ARBA" id="ARBA00022622"/>
    </source>
</evidence>
<keyword evidence="5" id="KW-0472">Membrane</keyword>
<dbReference type="InterPro" id="IPR046530">
    <property type="entry name" value="BIM1-like_dom"/>
</dbReference>
<feature type="compositionally biased region" description="Basic and acidic residues" evidence="8">
    <location>
        <begin position="233"/>
        <end position="257"/>
    </location>
</feature>
<proteinExistence type="predicted"/>
<dbReference type="GO" id="GO:0098552">
    <property type="term" value="C:side of membrane"/>
    <property type="evidence" value="ECO:0007669"/>
    <property type="project" value="UniProtKB-KW"/>
</dbReference>
<dbReference type="Proteomes" id="UP000275078">
    <property type="component" value="Unassembled WGS sequence"/>
</dbReference>
<evidence type="ECO:0000256" key="6">
    <source>
        <dbReference type="ARBA" id="ARBA00023180"/>
    </source>
</evidence>
<gene>
    <name evidence="11" type="ORF">BJ508DRAFT_364817</name>
</gene>
<reference evidence="11 12" key="1">
    <citation type="journal article" date="2018" name="Nat. Ecol. Evol.">
        <title>Pezizomycetes genomes reveal the molecular basis of ectomycorrhizal truffle lifestyle.</title>
        <authorList>
            <person name="Murat C."/>
            <person name="Payen T."/>
            <person name="Noel B."/>
            <person name="Kuo A."/>
            <person name="Morin E."/>
            <person name="Chen J."/>
            <person name="Kohler A."/>
            <person name="Krizsan K."/>
            <person name="Balestrini R."/>
            <person name="Da Silva C."/>
            <person name="Montanini B."/>
            <person name="Hainaut M."/>
            <person name="Levati E."/>
            <person name="Barry K.W."/>
            <person name="Belfiori B."/>
            <person name="Cichocki N."/>
            <person name="Clum A."/>
            <person name="Dockter R.B."/>
            <person name="Fauchery L."/>
            <person name="Guy J."/>
            <person name="Iotti M."/>
            <person name="Le Tacon F."/>
            <person name="Lindquist E.A."/>
            <person name="Lipzen A."/>
            <person name="Malagnac F."/>
            <person name="Mello A."/>
            <person name="Molinier V."/>
            <person name="Miyauchi S."/>
            <person name="Poulain J."/>
            <person name="Riccioni C."/>
            <person name="Rubini A."/>
            <person name="Sitrit Y."/>
            <person name="Splivallo R."/>
            <person name="Traeger S."/>
            <person name="Wang M."/>
            <person name="Zifcakova L."/>
            <person name="Wipf D."/>
            <person name="Zambonelli A."/>
            <person name="Paolocci F."/>
            <person name="Nowrousian M."/>
            <person name="Ottonello S."/>
            <person name="Baldrian P."/>
            <person name="Spatafora J.W."/>
            <person name="Henrissat B."/>
            <person name="Nagy L.G."/>
            <person name="Aury J.M."/>
            <person name="Wincker P."/>
            <person name="Grigoriev I.V."/>
            <person name="Bonfante P."/>
            <person name="Martin F.M."/>
        </authorList>
    </citation>
    <scope>NUCLEOTIDE SEQUENCE [LARGE SCALE GENOMIC DNA]</scope>
    <source>
        <strain evidence="11 12">RN42</strain>
    </source>
</reference>
<evidence type="ECO:0000259" key="10">
    <source>
        <dbReference type="Pfam" id="PF20238"/>
    </source>
</evidence>
<evidence type="ECO:0000256" key="2">
    <source>
        <dbReference type="ARBA" id="ARBA00022475"/>
    </source>
</evidence>
<dbReference type="AlphaFoldDB" id="A0A3N4HSP0"/>
<feature type="signal peptide" evidence="9">
    <location>
        <begin position="1"/>
        <end position="18"/>
    </location>
</feature>
<keyword evidence="6" id="KW-0325">Glycoprotein</keyword>
<evidence type="ECO:0000256" key="5">
    <source>
        <dbReference type="ARBA" id="ARBA00023136"/>
    </source>
</evidence>
<protein>
    <recommendedName>
        <fullName evidence="10">Copper acquisition factor BIM1-like domain-containing protein</fullName>
    </recommendedName>
</protein>
<dbReference type="Pfam" id="PF20238">
    <property type="entry name" value="BIM1-like_dom"/>
    <property type="match status" value="1"/>
</dbReference>
<feature type="region of interest" description="Disordered" evidence="8">
    <location>
        <begin position="226"/>
        <end position="262"/>
    </location>
</feature>
<organism evidence="11 12">
    <name type="scientific">Ascobolus immersus RN42</name>
    <dbReference type="NCBI Taxonomy" id="1160509"/>
    <lineage>
        <taxon>Eukaryota</taxon>
        <taxon>Fungi</taxon>
        <taxon>Dikarya</taxon>
        <taxon>Ascomycota</taxon>
        <taxon>Pezizomycotina</taxon>
        <taxon>Pezizomycetes</taxon>
        <taxon>Pezizales</taxon>
        <taxon>Ascobolaceae</taxon>
        <taxon>Ascobolus</taxon>
    </lineage>
</organism>
<comment type="subcellular location">
    <subcellularLocation>
        <location evidence="1">Cell membrane</location>
        <topology evidence="1">Lipid-anchor</topology>
        <topology evidence="1">GPI-anchor</topology>
    </subcellularLocation>
</comment>
<keyword evidence="4 9" id="KW-0732">Signal</keyword>
<keyword evidence="3" id="KW-0336">GPI-anchor</keyword>
<dbReference type="GO" id="GO:0005886">
    <property type="term" value="C:plasma membrane"/>
    <property type="evidence" value="ECO:0007669"/>
    <property type="project" value="UniProtKB-SubCell"/>
</dbReference>
<dbReference type="PANTHER" id="PTHR34992">
    <property type="entry name" value="HYPHAL ANASTAMOSIS-7 PROTEIN"/>
    <property type="match status" value="1"/>
</dbReference>
<evidence type="ECO:0000313" key="12">
    <source>
        <dbReference type="Proteomes" id="UP000275078"/>
    </source>
</evidence>
<evidence type="ECO:0000256" key="9">
    <source>
        <dbReference type="SAM" id="SignalP"/>
    </source>
</evidence>
<keyword evidence="12" id="KW-1185">Reference proteome</keyword>
<evidence type="ECO:0000256" key="7">
    <source>
        <dbReference type="ARBA" id="ARBA00023288"/>
    </source>
</evidence>
<name>A0A3N4HSP0_ASCIM</name>
<dbReference type="EMBL" id="ML119736">
    <property type="protein sequence ID" value="RPA76842.1"/>
    <property type="molecule type" value="Genomic_DNA"/>
</dbReference>
<evidence type="ECO:0000256" key="4">
    <source>
        <dbReference type="ARBA" id="ARBA00022729"/>
    </source>
</evidence>
<accession>A0A3N4HSP0</accession>